<organism evidence="7 8">
    <name type="scientific">Neocucurbitaria cava</name>
    <dbReference type="NCBI Taxonomy" id="798079"/>
    <lineage>
        <taxon>Eukaryota</taxon>
        <taxon>Fungi</taxon>
        <taxon>Dikarya</taxon>
        <taxon>Ascomycota</taxon>
        <taxon>Pezizomycotina</taxon>
        <taxon>Dothideomycetes</taxon>
        <taxon>Pleosporomycetidae</taxon>
        <taxon>Pleosporales</taxon>
        <taxon>Pleosporineae</taxon>
        <taxon>Cucurbitariaceae</taxon>
        <taxon>Neocucurbitaria</taxon>
    </lineage>
</organism>
<keyword evidence="2" id="KW-0805">Transcription regulation</keyword>
<feature type="region of interest" description="Disordered" evidence="6">
    <location>
        <begin position="335"/>
        <end position="360"/>
    </location>
</feature>
<reference evidence="7" key="1">
    <citation type="submission" date="2022-10" db="EMBL/GenBank/DDBJ databases">
        <title>Tapping the CABI collections for fungal endophytes: first genome assemblies for Collariella, Neodidymelliopsis, Ascochyta clinopodiicola, Didymella pomorum, Didymosphaeria variabile, Neocosmospora piperis and Neocucurbitaria cava.</title>
        <authorList>
            <person name="Hill R."/>
        </authorList>
    </citation>
    <scope>NUCLEOTIDE SEQUENCE</scope>
    <source>
        <strain evidence="7">IMI 356814</strain>
    </source>
</reference>
<evidence type="ECO:0000256" key="2">
    <source>
        <dbReference type="ARBA" id="ARBA00023015"/>
    </source>
</evidence>
<evidence type="ECO:0000256" key="1">
    <source>
        <dbReference type="ARBA" id="ARBA00004123"/>
    </source>
</evidence>
<keyword evidence="5" id="KW-0539">Nucleus</keyword>
<keyword evidence="4" id="KW-0804">Transcription</keyword>
<name>A0A9W8YC15_9PLEO</name>
<sequence length="419" mass="46890">MQDLGLSRNGRKTPTVGTTQEKSSAEKRAILGTYYLSAEFAHIWRKRTTMQYTRSLARNCQWFADHPEYSSDNLIAPLIRLSELKRRISDYFSYDEIEFSEINGEAMLDLSTGNFRSELQRLEESLPEGVRKNNTVRLSCDVLRVWIHECSLHSTLWNSLPTATSATITPSRVRMLQRAFASAQAYLQTLINAPSTSLHYYAVPTWAAWFYSTLVIVKIIFLHENSGSCATLGLPTLQSDVDDILPENNAGRSALQDVYQMTASLSVNATNNSSKGEREAWVIPLFQDFINKAILTAARYSCDDEPASKSLLRTMATLQQGLLAGLKKRIEKQNPRVQADSVASCTTASESDTNGPSNALSGERQVYEQAQAQTVHGGEPSGSSEFDIDSLPAWQEGQHPSMDDWMWDLIMDDVNMFTL</sequence>
<dbReference type="GO" id="GO:0000976">
    <property type="term" value="F:transcription cis-regulatory region binding"/>
    <property type="evidence" value="ECO:0007669"/>
    <property type="project" value="TreeGrafter"/>
</dbReference>
<feature type="compositionally biased region" description="Polar residues" evidence="6">
    <location>
        <begin position="341"/>
        <end position="360"/>
    </location>
</feature>
<dbReference type="InterPro" id="IPR051089">
    <property type="entry name" value="prtT"/>
</dbReference>
<evidence type="ECO:0000256" key="4">
    <source>
        <dbReference type="ARBA" id="ARBA00023163"/>
    </source>
</evidence>
<dbReference type="EMBL" id="JAPEUY010000005">
    <property type="protein sequence ID" value="KAJ4372994.1"/>
    <property type="molecule type" value="Genomic_DNA"/>
</dbReference>
<feature type="region of interest" description="Disordered" evidence="6">
    <location>
        <begin position="370"/>
        <end position="389"/>
    </location>
</feature>
<dbReference type="Proteomes" id="UP001140560">
    <property type="component" value="Unassembled WGS sequence"/>
</dbReference>
<evidence type="ECO:0000313" key="7">
    <source>
        <dbReference type="EMBL" id="KAJ4372994.1"/>
    </source>
</evidence>
<protein>
    <submittedName>
        <fullName evidence="7">Uncharacterized protein</fullName>
    </submittedName>
</protein>
<evidence type="ECO:0000256" key="5">
    <source>
        <dbReference type="ARBA" id="ARBA00023242"/>
    </source>
</evidence>
<dbReference type="AlphaFoldDB" id="A0A9W8YC15"/>
<gene>
    <name evidence="7" type="ORF">N0V83_003285</name>
</gene>
<dbReference type="OrthoDB" id="5226580at2759"/>
<dbReference type="GO" id="GO:0005634">
    <property type="term" value="C:nucleus"/>
    <property type="evidence" value="ECO:0007669"/>
    <property type="project" value="UniProtKB-SubCell"/>
</dbReference>
<feature type="region of interest" description="Disordered" evidence="6">
    <location>
        <begin position="1"/>
        <end position="23"/>
    </location>
</feature>
<evidence type="ECO:0000256" key="3">
    <source>
        <dbReference type="ARBA" id="ARBA00023125"/>
    </source>
</evidence>
<dbReference type="PANTHER" id="PTHR31845:SF10">
    <property type="entry name" value="ZN(II)2CYS6 TRANSCRIPTION FACTOR (EUROFUNG)"/>
    <property type="match status" value="1"/>
</dbReference>
<evidence type="ECO:0000256" key="6">
    <source>
        <dbReference type="SAM" id="MobiDB-lite"/>
    </source>
</evidence>
<evidence type="ECO:0000313" key="8">
    <source>
        <dbReference type="Proteomes" id="UP001140560"/>
    </source>
</evidence>
<keyword evidence="8" id="KW-1185">Reference proteome</keyword>
<accession>A0A9W8YC15</accession>
<dbReference type="GO" id="GO:0000981">
    <property type="term" value="F:DNA-binding transcription factor activity, RNA polymerase II-specific"/>
    <property type="evidence" value="ECO:0007669"/>
    <property type="project" value="TreeGrafter"/>
</dbReference>
<keyword evidence="3" id="KW-0238">DNA-binding</keyword>
<comment type="caution">
    <text evidence="7">The sequence shown here is derived from an EMBL/GenBank/DDBJ whole genome shotgun (WGS) entry which is preliminary data.</text>
</comment>
<dbReference type="PANTHER" id="PTHR31845">
    <property type="entry name" value="FINGER DOMAIN PROTEIN, PUTATIVE-RELATED"/>
    <property type="match status" value="1"/>
</dbReference>
<comment type="subcellular location">
    <subcellularLocation>
        <location evidence="1">Nucleus</location>
    </subcellularLocation>
</comment>
<proteinExistence type="predicted"/>